<dbReference type="EMBL" id="LC332918">
    <property type="protein sequence ID" value="BBB16632.1"/>
    <property type="molecule type" value="Genomic_DNA"/>
</dbReference>
<dbReference type="Pfam" id="PF19180">
    <property type="entry name" value="DUF5862"/>
    <property type="match status" value="1"/>
</dbReference>
<accession>A0A2Z5UZN3</accession>
<organism evidence="3">
    <name type="scientific">Heliothis virescens ascovirus 3j</name>
    <dbReference type="NCBI Taxonomy" id="1561067"/>
    <lineage>
        <taxon>Viruses</taxon>
        <taxon>Varidnaviria</taxon>
        <taxon>Bamfordvirae</taxon>
        <taxon>Nucleocytoviricota</taxon>
        <taxon>Megaviricetes</taxon>
        <taxon>Pimascovirales</taxon>
        <taxon>Pimascovirales incertae sedis</taxon>
        <taxon>Ascoviridae</taxon>
        <taxon>Ascovirus</taxon>
    </lineage>
</organism>
<sequence>MSHYPFCVFQNTRLLDITSTSSRINNMVIEYGFKYKINSGTVVIGRISNDNVIKYLLPQKSACKQGKKTIMTLSTTTGSTNNKLTICEVLQTAAQNDDTFSVADVLTMPVDSLVRIVACCDHTDSEIAQLFTLTPREKLLKRILYSGVWGALDGAATGALVGPTLMVSGGWLVGSLGDLFGFVVGLCYGSATGAVLGLLSADWKTVARNIWTYRNTTSSSYVSPASVEAMEQQTFEVSTT</sequence>
<evidence type="ECO:0000259" key="2">
    <source>
        <dbReference type="Pfam" id="PF19180"/>
    </source>
</evidence>
<dbReference type="InterPro" id="IPR043847">
    <property type="entry name" value="DUF5862"/>
</dbReference>
<keyword evidence="1" id="KW-1133">Transmembrane helix</keyword>
<feature type="domain" description="DUF5862" evidence="2">
    <location>
        <begin position="146"/>
        <end position="214"/>
    </location>
</feature>
<dbReference type="Proteomes" id="UP000317522">
    <property type="component" value="Segment"/>
</dbReference>
<name>A0A2Z5UZN3_9VIRU</name>
<keyword evidence="1" id="KW-0812">Transmembrane</keyword>
<feature type="transmembrane region" description="Helical" evidence="1">
    <location>
        <begin position="179"/>
        <end position="199"/>
    </location>
</feature>
<feature type="transmembrane region" description="Helical" evidence="1">
    <location>
        <begin position="143"/>
        <end position="167"/>
    </location>
</feature>
<keyword evidence="1" id="KW-0472">Membrane</keyword>
<evidence type="ECO:0000313" key="3">
    <source>
        <dbReference type="EMBL" id="BBB16632.1"/>
    </source>
</evidence>
<proteinExistence type="predicted"/>
<evidence type="ECO:0000256" key="1">
    <source>
        <dbReference type="SAM" id="Phobius"/>
    </source>
</evidence>
<reference evidence="3" key="1">
    <citation type="submission" date="2017-10" db="EMBL/GenBank/DDBJ databases">
        <title>Ascovirus isolated from Spodoptera litura (Noctuidae: Lepidoptera) transmitted by generalist endoparasitoid Meteorus pulchricornis (Braconidae: Hymenoptera).</title>
        <authorList>
            <person name="Arai E."/>
            <person name="Ishii K."/>
            <person name="Ishii H."/>
            <person name="Kunimi Y."/>
            <person name="Inoue M.N."/>
            <person name="Makiyama N."/>
            <person name="Sagawa S."/>
            <person name="Nakai M."/>
        </authorList>
    </citation>
    <scope>NUCLEOTIDE SEQUENCE [LARGE SCALE GENOMIC DNA]</scope>
    <source>
        <strain evidence="3">ENT01</strain>
    </source>
</reference>
<protein>
    <recommendedName>
        <fullName evidence="2">DUF5862 domain-containing protein</fullName>
    </recommendedName>
</protein>